<dbReference type="Gene3D" id="3.40.50.720">
    <property type="entry name" value="NAD(P)-binding Rossmann-like Domain"/>
    <property type="match status" value="1"/>
</dbReference>
<organism evidence="12 13">
    <name type="scientific">Tortispora caseinolytica NRRL Y-17796</name>
    <dbReference type="NCBI Taxonomy" id="767744"/>
    <lineage>
        <taxon>Eukaryota</taxon>
        <taxon>Fungi</taxon>
        <taxon>Dikarya</taxon>
        <taxon>Ascomycota</taxon>
        <taxon>Saccharomycotina</taxon>
        <taxon>Trigonopsidomycetes</taxon>
        <taxon>Trigonopsidales</taxon>
        <taxon>Trigonopsidaceae</taxon>
        <taxon>Tortispora</taxon>
    </lineage>
</organism>
<comment type="catalytic activity">
    <reaction evidence="4 9">
        <text>sn-glycerol 3-phosphate + NAD(+) = dihydroxyacetone phosphate + NADH + H(+)</text>
        <dbReference type="Rhea" id="RHEA:11092"/>
        <dbReference type="ChEBI" id="CHEBI:15378"/>
        <dbReference type="ChEBI" id="CHEBI:57540"/>
        <dbReference type="ChEBI" id="CHEBI:57597"/>
        <dbReference type="ChEBI" id="CHEBI:57642"/>
        <dbReference type="ChEBI" id="CHEBI:57945"/>
        <dbReference type="EC" id="1.1.1.8"/>
    </reaction>
</comment>
<dbReference type="SUPFAM" id="SSF51735">
    <property type="entry name" value="NAD(P)-binding Rossmann-fold domains"/>
    <property type="match status" value="1"/>
</dbReference>
<feature type="binding site" evidence="7">
    <location>
        <position position="330"/>
    </location>
    <ligand>
        <name>NAD(+)</name>
        <dbReference type="ChEBI" id="CHEBI:57540"/>
    </ligand>
</feature>
<dbReference type="PRINTS" id="PR00077">
    <property type="entry name" value="GPDHDRGNASE"/>
</dbReference>
<gene>
    <name evidence="12" type="ORF">CANCADRAFT_85019</name>
</gene>
<dbReference type="InterPro" id="IPR006109">
    <property type="entry name" value="G3P_DH_NAD-dep_C"/>
</dbReference>
<feature type="active site" description="Proton acceptor" evidence="5">
    <location>
        <position position="228"/>
    </location>
</feature>
<dbReference type="EMBL" id="KV453841">
    <property type="protein sequence ID" value="ODV92344.1"/>
    <property type="molecule type" value="Genomic_DNA"/>
</dbReference>
<dbReference type="Gene3D" id="1.10.1040.10">
    <property type="entry name" value="N-(1-d-carboxylethyl)-l-norvaline Dehydrogenase, domain 2"/>
    <property type="match status" value="1"/>
</dbReference>
<protein>
    <recommendedName>
        <fullName evidence="9">Glycerol-3-phosphate dehydrogenase [NAD(+)]</fullName>
        <ecNumber evidence="9">1.1.1.8</ecNumber>
    </recommendedName>
</protein>
<evidence type="ECO:0000256" key="1">
    <source>
        <dbReference type="ARBA" id="ARBA00011009"/>
    </source>
</evidence>
<dbReference type="InterPro" id="IPR017751">
    <property type="entry name" value="G3P_DH_NAD-dep_euk"/>
</dbReference>
<feature type="binding site" evidence="7">
    <location>
        <position position="294"/>
    </location>
    <ligand>
        <name>NAD(+)</name>
        <dbReference type="ChEBI" id="CHEBI:57540"/>
    </ligand>
</feature>
<dbReference type="GO" id="GO:0051287">
    <property type="term" value="F:NAD binding"/>
    <property type="evidence" value="ECO:0007669"/>
    <property type="project" value="UniProtKB-UniRule"/>
</dbReference>
<dbReference type="InterPro" id="IPR006168">
    <property type="entry name" value="G3P_DH_NAD-dep"/>
</dbReference>
<evidence type="ECO:0000256" key="2">
    <source>
        <dbReference type="ARBA" id="ARBA00023002"/>
    </source>
</evidence>
<dbReference type="GO" id="GO:0005975">
    <property type="term" value="P:carbohydrate metabolic process"/>
    <property type="evidence" value="ECO:0007669"/>
    <property type="project" value="InterPro"/>
</dbReference>
<dbReference type="InterPro" id="IPR011128">
    <property type="entry name" value="G3P_DH_NAD-dep_N"/>
</dbReference>
<comment type="similarity">
    <text evidence="1 8">Belongs to the NAD-dependent glycerol-3-phosphate dehydrogenase family.</text>
</comment>
<dbReference type="PIRSF" id="PIRSF000114">
    <property type="entry name" value="Glycerol-3-P_dh"/>
    <property type="match status" value="1"/>
</dbReference>
<feature type="binding site" evidence="7">
    <location>
        <position position="98"/>
    </location>
    <ligand>
        <name>NAD(+)</name>
        <dbReference type="ChEBI" id="CHEBI:57540"/>
    </ligand>
</feature>
<name>A0A1E4TKR2_9ASCO</name>
<evidence type="ECO:0000256" key="5">
    <source>
        <dbReference type="PIRSR" id="PIRSR000114-1"/>
    </source>
</evidence>
<keyword evidence="3 7" id="KW-0520">NAD</keyword>
<evidence type="ECO:0000256" key="9">
    <source>
        <dbReference type="RuleBase" id="RU361243"/>
    </source>
</evidence>
<feature type="binding site" evidence="6">
    <location>
        <position position="129"/>
    </location>
    <ligand>
        <name>substrate</name>
    </ligand>
</feature>
<evidence type="ECO:0000256" key="3">
    <source>
        <dbReference type="ARBA" id="ARBA00023027"/>
    </source>
</evidence>
<keyword evidence="2 8" id="KW-0560">Oxidoreductase</keyword>
<feature type="binding site" evidence="7">
    <location>
        <position position="164"/>
    </location>
    <ligand>
        <name>NAD(+)</name>
        <dbReference type="ChEBI" id="CHEBI:57540"/>
    </ligand>
</feature>
<evidence type="ECO:0000313" key="12">
    <source>
        <dbReference type="EMBL" id="ODV92344.1"/>
    </source>
</evidence>
<dbReference type="GO" id="GO:0005634">
    <property type="term" value="C:nucleus"/>
    <property type="evidence" value="ECO:0007669"/>
    <property type="project" value="TreeGrafter"/>
</dbReference>
<dbReference type="Pfam" id="PF07479">
    <property type="entry name" value="NAD_Gly3P_dh_C"/>
    <property type="match status" value="1"/>
</dbReference>
<evidence type="ECO:0000259" key="10">
    <source>
        <dbReference type="Pfam" id="PF01210"/>
    </source>
</evidence>
<feature type="domain" description="Glycerol-3-phosphate dehydrogenase NAD-dependent C-terminal" evidence="11">
    <location>
        <begin position="217"/>
        <end position="369"/>
    </location>
</feature>
<evidence type="ECO:0000256" key="7">
    <source>
        <dbReference type="PIRSR" id="PIRSR000114-3"/>
    </source>
</evidence>
<accession>A0A1E4TKR2</accession>
<dbReference type="PANTHER" id="PTHR11728:SF8">
    <property type="entry name" value="GLYCEROL-3-PHOSPHATE DEHYDROGENASE [NAD(+)]-RELATED"/>
    <property type="match status" value="1"/>
</dbReference>
<dbReference type="Proteomes" id="UP000095023">
    <property type="component" value="Unassembled WGS sequence"/>
</dbReference>
<dbReference type="OrthoDB" id="10263760at2759"/>
<evidence type="ECO:0000313" key="13">
    <source>
        <dbReference type="Proteomes" id="UP000095023"/>
    </source>
</evidence>
<dbReference type="NCBIfam" id="TIGR03376">
    <property type="entry name" value="glycerol3P_DH"/>
    <property type="match status" value="1"/>
</dbReference>
<dbReference type="InterPro" id="IPR008927">
    <property type="entry name" value="6-PGluconate_DH-like_C_sf"/>
</dbReference>
<dbReference type="GO" id="GO:0005829">
    <property type="term" value="C:cytosol"/>
    <property type="evidence" value="ECO:0007669"/>
    <property type="project" value="TreeGrafter"/>
</dbReference>
<feature type="binding site" evidence="7">
    <location>
        <begin position="10"/>
        <end position="15"/>
    </location>
    <ligand>
        <name>NAD(+)</name>
        <dbReference type="ChEBI" id="CHEBI:57540"/>
    </ligand>
</feature>
<proteinExistence type="inferred from homology"/>
<evidence type="ECO:0000259" key="11">
    <source>
        <dbReference type="Pfam" id="PF07479"/>
    </source>
</evidence>
<dbReference type="GO" id="GO:0046168">
    <property type="term" value="P:glycerol-3-phosphate catabolic process"/>
    <property type="evidence" value="ECO:0007669"/>
    <property type="project" value="UniProtKB-UniRule"/>
</dbReference>
<sequence>MSTHKVSVIGSGNWGSVTAKIAAQNAIEHPDLFDQHVRMWVHEEQVNGKNLSEIINTEHENVKYLPGIKLPENLVAVTDIVEAAKGSDLLVFNVPHQFLVRLCKQLAEHIDELKKAAAPHPLRAISCIKGLDIKPEDRQVDIPCRLVCQHLSIPCGVLSGANLAPEIANEKFSETTIAYDEMDDKFNVEEKIQNDVALRLWKKLFHRPYFHVQTIYDTVGASLAGALKNVVALASGYVDGMNWGDNAKAAIMRRGLLEMVHFANVYFPDETSPETFMKESCGVADLITSCAGGRNHRVGKEFIIRKFINNDPSVTIEQVEADLLNGQSAQGVLTAREVYELVALGKRLSNFPLFVATYEIAFSNRDVKTLPLLLDSSPRGSL</sequence>
<evidence type="ECO:0000256" key="6">
    <source>
        <dbReference type="PIRSR" id="PIRSR000114-2"/>
    </source>
</evidence>
<evidence type="ECO:0000256" key="4">
    <source>
        <dbReference type="ARBA" id="ARBA00048683"/>
    </source>
</evidence>
<dbReference type="Pfam" id="PF01210">
    <property type="entry name" value="NAD_Gly3P_dh_N"/>
    <property type="match status" value="1"/>
</dbReference>
<dbReference type="InterPro" id="IPR013328">
    <property type="entry name" value="6PGD_dom2"/>
</dbReference>
<dbReference type="FunFam" id="1.10.1040.10:FF:000004">
    <property type="entry name" value="Glycerol-3-phosphate dehydrogenase [NAD(+)]"/>
    <property type="match status" value="1"/>
</dbReference>
<dbReference type="SUPFAM" id="SSF48179">
    <property type="entry name" value="6-phosphogluconate dehydrogenase C-terminal domain-like"/>
    <property type="match status" value="1"/>
</dbReference>
<dbReference type="PANTHER" id="PTHR11728">
    <property type="entry name" value="GLYCEROL-3-PHOSPHATE DEHYDROGENASE"/>
    <property type="match status" value="1"/>
</dbReference>
<dbReference type="GO" id="GO:0042803">
    <property type="term" value="F:protein homodimerization activity"/>
    <property type="evidence" value="ECO:0007669"/>
    <property type="project" value="InterPro"/>
</dbReference>
<dbReference type="GO" id="GO:0141152">
    <property type="term" value="F:glycerol-3-phosphate dehydrogenase (NAD+) activity"/>
    <property type="evidence" value="ECO:0007669"/>
    <property type="project" value="UniProtKB-UniRule"/>
</dbReference>
<keyword evidence="13" id="KW-1185">Reference proteome</keyword>
<dbReference type="InterPro" id="IPR036291">
    <property type="entry name" value="NAD(P)-bd_dom_sf"/>
</dbReference>
<evidence type="ECO:0000256" key="8">
    <source>
        <dbReference type="RuleBase" id="RU000437"/>
    </source>
</evidence>
<dbReference type="EC" id="1.1.1.8" evidence="9"/>
<reference evidence="13" key="1">
    <citation type="submission" date="2016-02" db="EMBL/GenBank/DDBJ databases">
        <title>Comparative genomics of biotechnologically important yeasts.</title>
        <authorList>
            <consortium name="DOE Joint Genome Institute"/>
            <person name="Riley R."/>
            <person name="Haridas S."/>
            <person name="Wolfe K.H."/>
            <person name="Lopes M.R."/>
            <person name="Hittinger C.T."/>
            <person name="Goker M."/>
            <person name="Salamov A."/>
            <person name="Wisecaver J."/>
            <person name="Long T.M."/>
            <person name="Aerts A.L."/>
            <person name="Barry K."/>
            <person name="Choi C."/>
            <person name="Clum A."/>
            <person name="Coughlan A.Y."/>
            <person name="Deshpande S."/>
            <person name="Douglass A.P."/>
            <person name="Hanson S.J."/>
            <person name="Klenk H.-P."/>
            <person name="Labutti K."/>
            <person name="Lapidus A."/>
            <person name="Lindquist E."/>
            <person name="Lipzen A."/>
            <person name="Meier-Kolthoff J.P."/>
            <person name="Ohm R.A."/>
            <person name="Otillar R.P."/>
            <person name="Pangilinan J."/>
            <person name="Peng Y."/>
            <person name="Rokas A."/>
            <person name="Rosa C.A."/>
            <person name="Scheuner C."/>
            <person name="Sibirny A.A."/>
            <person name="Slot J.C."/>
            <person name="Stielow J.B."/>
            <person name="Sun H."/>
            <person name="Kurtzman C.P."/>
            <person name="Blackwell M."/>
            <person name="Jeffries T.W."/>
            <person name="Grigoriev I.V."/>
        </authorList>
    </citation>
    <scope>NUCLEOTIDE SEQUENCE [LARGE SCALE GENOMIC DNA]</scope>
    <source>
        <strain evidence="13">NRRL Y-17796</strain>
    </source>
</reference>
<feature type="binding site" evidence="6">
    <location>
        <begin position="294"/>
        <end position="295"/>
    </location>
    <ligand>
        <name>substrate</name>
    </ligand>
</feature>
<dbReference type="AlphaFoldDB" id="A0A1E4TKR2"/>
<feature type="domain" description="Glycerol-3-phosphate dehydrogenase NAD-dependent N-terminal" evidence="10">
    <location>
        <begin position="5"/>
        <end position="182"/>
    </location>
</feature>